<evidence type="ECO:0000313" key="11">
    <source>
        <dbReference type="EMBL" id="CAG9808674.1"/>
    </source>
</evidence>
<evidence type="ECO:0000256" key="2">
    <source>
        <dbReference type="ARBA" id="ARBA00009187"/>
    </source>
</evidence>
<dbReference type="Proteomes" id="UP001153620">
    <property type="component" value="Chromosome 3"/>
</dbReference>
<accession>A0A9N9WWG0</accession>
<feature type="transmembrane region" description="Helical" evidence="10">
    <location>
        <begin position="133"/>
        <end position="154"/>
    </location>
</feature>
<dbReference type="OrthoDB" id="2192830at2759"/>
<keyword evidence="7 10" id="KW-0445">Lipid transport</keyword>
<comment type="similarity">
    <text evidence="2 10">Belongs to the ARV1 family.</text>
</comment>
<reference evidence="11" key="1">
    <citation type="submission" date="2022-01" db="EMBL/GenBank/DDBJ databases">
        <authorList>
            <person name="King R."/>
        </authorList>
    </citation>
    <scope>NUCLEOTIDE SEQUENCE</scope>
</reference>
<organism evidence="11 12">
    <name type="scientific">Chironomus riparius</name>
    <dbReference type="NCBI Taxonomy" id="315576"/>
    <lineage>
        <taxon>Eukaryota</taxon>
        <taxon>Metazoa</taxon>
        <taxon>Ecdysozoa</taxon>
        <taxon>Arthropoda</taxon>
        <taxon>Hexapoda</taxon>
        <taxon>Insecta</taxon>
        <taxon>Pterygota</taxon>
        <taxon>Neoptera</taxon>
        <taxon>Endopterygota</taxon>
        <taxon>Diptera</taxon>
        <taxon>Nematocera</taxon>
        <taxon>Chironomoidea</taxon>
        <taxon>Chironomidae</taxon>
        <taxon>Chironominae</taxon>
        <taxon>Chironomus</taxon>
    </lineage>
</organism>
<proteinExistence type="inferred from homology"/>
<evidence type="ECO:0000256" key="8">
    <source>
        <dbReference type="ARBA" id="ARBA00023098"/>
    </source>
</evidence>
<protein>
    <recommendedName>
        <fullName evidence="10">Protein ARV</fullName>
    </recommendedName>
</protein>
<gene>
    <name evidence="11" type="ORF">CHIRRI_LOCUS11510</name>
</gene>
<keyword evidence="6 10" id="KW-1133">Transmembrane helix</keyword>
<dbReference type="EMBL" id="OU895879">
    <property type="protein sequence ID" value="CAG9808674.1"/>
    <property type="molecule type" value="Genomic_DNA"/>
</dbReference>
<keyword evidence="5 10" id="KW-0256">Endoplasmic reticulum</keyword>
<dbReference type="PANTHER" id="PTHR14467">
    <property type="entry name" value="ARV1"/>
    <property type="match status" value="1"/>
</dbReference>
<dbReference type="GO" id="GO:0005794">
    <property type="term" value="C:Golgi apparatus"/>
    <property type="evidence" value="ECO:0007669"/>
    <property type="project" value="TreeGrafter"/>
</dbReference>
<dbReference type="GO" id="GO:0032541">
    <property type="term" value="C:cortical endoplasmic reticulum"/>
    <property type="evidence" value="ECO:0007669"/>
    <property type="project" value="TreeGrafter"/>
</dbReference>
<evidence type="ECO:0000256" key="6">
    <source>
        <dbReference type="ARBA" id="ARBA00022989"/>
    </source>
</evidence>
<feature type="transmembrane region" description="Helical" evidence="10">
    <location>
        <begin position="89"/>
        <end position="106"/>
    </location>
</feature>
<dbReference type="GO" id="GO:0006665">
    <property type="term" value="P:sphingolipid metabolic process"/>
    <property type="evidence" value="ECO:0007669"/>
    <property type="project" value="TreeGrafter"/>
</dbReference>
<feature type="transmembrane region" description="Helical" evidence="10">
    <location>
        <begin position="199"/>
        <end position="218"/>
    </location>
</feature>
<keyword evidence="4 10" id="KW-0812">Transmembrane</keyword>
<comment type="function">
    <text evidence="10">Mediator of sterol homeostasis involved in sterol uptake, trafficking and distribution into membranes.</text>
</comment>
<evidence type="ECO:0000313" key="12">
    <source>
        <dbReference type="Proteomes" id="UP001153620"/>
    </source>
</evidence>
<dbReference type="Pfam" id="PF04161">
    <property type="entry name" value="Arv1"/>
    <property type="match status" value="1"/>
</dbReference>
<evidence type="ECO:0000256" key="9">
    <source>
        <dbReference type="ARBA" id="ARBA00023136"/>
    </source>
</evidence>
<evidence type="ECO:0000256" key="10">
    <source>
        <dbReference type="RuleBase" id="RU368065"/>
    </source>
</evidence>
<dbReference type="GO" id="GO:0005789">
    <property type="term" value="C:endoplasmic reticulum membrane"/>
    <property type="evidence" value="ECO:0007669"/>
    <property type="project" value="UniProtKB-SubCell"/>
</dbReference>
<evidence type="ECO:0000256" key="3">
    <source>
        <dbReference type="ARBA" id="ARBA00022448"/>
    </source>
</evidence>
<sequence>MELLKSKIKTLSTKTKAEELTYCCVNCGYPVKELYHVYSPTVQKLTDCKNCRHLADPFIEYDNLYIIINLILLSTNVQRHILYNSSCKSLYKILMIITIVESYFLWNELSQTKKNHYAINDSMKDPLFMEKGFYLSTLQIVLSNLSLFIIIRVISMWTAGILYANRSLTLDLFHGYMLASVAKFFFLPIIIWNENISEVNRVVHLFLVVCYFLISLMYVHSNVCGTSKKISAAVILLAFIINKYIWFHLNFTGIA</sequence>
<dbReference type="GO" id="GO:0016125">
    <property type="term" value="P:sterol metabolic process"/>
    <property type="evidence" value="ECO:0007669"/>
    <property type="project" value="UniProtKB-UniRule"/>
</dbReference>
<keyword evidence="3 10" id="KW-0813">Transport</keyword>
<dbReference type="GO" id="GO:0032366">
    <property type="term" value="P:intracellular sterol transport"/>
    <property type="evidence" value="ECO:0007669"/>
    <property type="project" value="UniProtKB-UniRule"/>
</dbReference>
<feature type="transmembrane region" description="Helical" evidence="10">
    <location>
        <begin position="230"/>
        <end position="249"/>
    </location>
</feature>
<dbReference type="GO" id="GO:0097036">
    <property type="term" value="P:regulation of plasma membrane sterol distribution"/>
    <property type="evidence" value="ECO:0007669"/>
    <property type="project" value="UniProtKB-UniRule"/>
</dbReference>
<comment type="subcellular location">
    <subcellularLocation>
        <location evidence="1 10">Endoplasmic reticulum membrane</location>
        <topology evidence="1 10">Multi-pass membrane protein</topology>
    </subcellularLocation>
</comment>
<dbReference type="PANTHER" id="PTHR14467:SF0">
    <property type="entry name" value="PROTEIN ARV1"/>
    <property type="match status" value="1"/>
</dbReference>
<evidence type="ECO:0000256" key="1">
    <source>
        <dbReference type="ARBA" id="ARBA00004477"/>
    </source>
</evidence>
<evidence type="ECO:0000256" key="4">
    <source>
        <dbReference type="ARBA" id="ARBA00022692"/>
    </source>
</evidence>
<reference evidence="11" key="2">
    <citation type="submission" date="2022-10" db="EMBL/GenBank/DDBJ databases">
        <authorList>
            <consortium name="ENA_rothamsted_submissions"/>
            <consortium name="culmorum"/>
            <person name="King R."/>
        </authorList>
    </citation>
    <scope>NUCLEOTIDE SEQUENCE</scope>
</reference>
<dbReference type="InterPro" id="IPR007290">
    <property type="entry name" value="Arv1"/>
</dbReference>
<evidence type="ECO:0000256" key="7">
    <source>
        <dbReference type="ARBA" id="ARBA00023055"/>
    </source>
</evidence>
<keyword evidence="12" id="KW-1185">Reference proteome</keyword>
<keyword evidence="8 10" id="KW-0443">Lipid metabolism</keyword>
<evidence type="ECO:0000256" key="5">
    <source>
        <dbReference type="ARBA" id="ARBA00022824"/>
    </source>
</evidence>
<keyword evidence="9 10" id="KW-0472">Membrane</keyword>
<feature type="transmembrane region" description="Helical" evidence="10">
    <location>
        <begin position="175"/>
        <end position="193"/>
    </location>
</feature>
<dbReference type="AlphaFoldDB" id="A0A9N9WWG0"/>
<name>A0A9N9WWG0_9DIPT</name>